<dbReference type="GO" id="GO:0005198">
    <property type="term" value="F:structural molecule activity"/>
    <property type="evidence" value="ECO:0007669"/>
    <property type="project" value="InterPro"/>
</dbReference>
<keyword evidence="4 11" id="KW-0963">Cytoplasm</keyword>
<keyword evidence="9 11" id="KW-0472">Membrane</keyword>
<dbReference type="GO" id="GO:0005783">
    <property type="term" value="C:endoplasmic reticulum"/>
    <property type="evidence" value="ECO:0007669"/>
    <property type="project" value="TreeGrafter"/>
</dbReference>
<dbReference type="InterPro" id="IPR013041">
    <property type="entry name" value="Clathrin_app_Ig-like_sf"/>
</dbReference>
<evidence type="ECO:0000256" key="4">
    <source>
        <dbReference type="ARBA" id="ARBA00022490"/>
    </source>
</evidence>
<evidence type="ECO:0000256" key="10">
    <source>
        <dbReference type="ARBA" id="ARBA00023329"/>
    </source>
</evidence>
<dbReference type="GO" id="GO:0006891">
    <property type="term" value="P:intra-Golgi vesicle-mediated transport"/>
    <property type="evidence" value="ECO:0007669"/>
    <property type="project" value="TreeGrafter"/>
</dbReference>
<accession>G0V7U4</accession>
<dbReference type="EMBL" id="HE576752">
    <property type="protein sequence ID" value="CCC67542.1"/>
    <property type="molecule type" value="Genomic_DNA"/>
</dbReference>
<keyword evidence="6 11" id="KW-0931">ER-Golgi transport</keyword>
<dbReference type="GO" id="GO:0030126">
    <property type="term" value="C:COPI vesicle coat"/>
    <property type="evidence" value="ECO:0007669"/>
    <property type="project" value="EnsemblFungi"/>
</dbReference>
<dbReference type="GO" id="GO:0006890">
    <property type="term" value="P:retrograde vesicle-mediated transport, Golgi to endoplasmic reticulum"/>
    <property type="evidence" value="ECO:0007669"/>
    <property type="project" value="EnsemblFungi"/>
</dbReference>
<dbReference type="PIRSF" id="PIRSF037093">
    <property type="entry name" value="Coatomer_gamma_subunit"/>
    <property type="match status" value="1"/>
</dbReference>
<dbReference type="InterPro" id="IPR032154">
    <property type="entry name" value="Coatomer_g_Cpla"/>
</dbReference>
<proteinExistence type="inferred from homology"/>
<evidence type="ECO:0000256" key="6">
    <source>
        <dbReference type="ARBA" id="ARBA00022892"/>
    </source>
</evidence>
<evidence type="ECO:0000259" key="13">
    <source>
        <dbReference type="Pfam" id="PF08752"/>
    </source>
</evidence>
<dbReference type="GO" id="GO:0006888">
    <property type="term" value="P:endoplasmic reticulum to Golgi vesicle-mediated transport"/>
    <property type="evidence" value="ECO:0007669"/>
    <property type="project" value="EnsemblFungi"/>
</dbReference>
<dbReference type="Pfam" id="PF16381">
    <property type="entry name" value="Coatomer_g_Cpla"/>
    <property type="match status" value="1"/>
</dbReference>
<evidence type="ECO:0000313" key="16">
    <source>
        <dbReference type="Proteomes" id="UP000001640"/>
    </source>
</evidence>
<dbReference type="KEGG" id="ncs:NCAS_0A09840"/>
<dbReference type="Pfam" id="PF08752">
    <property type="entry name" value="COP-gamma_platf"/>
    <property type="match status" value="1"/>
</dbReference>
<evidence type="ECO:0000259" key="12">
    <source>
        <dbReference type="Pfam" id="PF01602"/>
    </source>
</evidence>
<dbReference type="HOGENOM" id="CLU_010353_2_0_1"/>
<comment type="subcellular location">
    <subcellularLocation>
        <location evidence="11">Cytoplasm</location>
    </subcellularLocation>
    <subcellularLocation>
        <location evidence="1 11">Golgi apparatus membrane</location>
        <topology evidence="1 11">Peripheral membrane protein</topology>
        <orientation evidence="1 11">Cytoplasmic side</orientation>
    </subcellularLocation>
    <subcellularLocation>
        <location evidence="11">Cytoplasmic vesicle</location>
        <location evidence="11">COPI-coated vesicle membrane</location>
        <topology evidence="11">Peripheral membrane protein</topology>
        <orientation evidence="11">Cytoplasmic side</orientation>
    </subcellularLocation>
</comment>
<evidence type="ECO:0000259" key="14">
    <source>
        <dbReference type="Pfam" id="PF16381"/>
    </source>
</evidence>
<protein>
    <recommendedName>
        <fullName evidence="11">Coatomer subunit gamma</fullName>
    </recommendedName>
</protein>
<name>G0V7U4_NAUCA</name>
<evidence type="ECO:0000256" key="11">
    <source>
        <dbReference type="PIRNR" id="PIRNR037093"/>
    </source>
</evidence>
<dbReference type="GO" id="GO:0000139">
    <property type="term" value="C:Golgi membrane"/>
    <property type="evidence" value="ECO:0007669"/>
    <property type="project" value="UniProtKB-SubCell"/>
</dbReference>
<dbReference type="SUPFAM" id="SSF55711">
    <property type="entry name" value="Subdomain of clathrin and coatomer appendage domain"/>
    <property type="match status" value="1"/>
</dbReference>
<evidence type="ECO:0000256" key="8">
    <source>
        <dbReference type="ARBA" id="ARBA00023034"/>
    </source>
</evidence>
<comment type="function">
    <text evidence="11">The coatomer is a cytosolic protein complex that binds to dilysine motifs and reversibly associates with Golgi non-clathrin-coated vesicles, which further mediate biosynthetic protein transport from the ER, via the Golgi up to the trans Golgi network. Coatomer complex is required for budding from Golgi membranes, and is essential for the retrograde Golgi-to-ER transport of dilysine-tagged proteins.</text>
</comment>
<reference evidence="15 16" key="1">
    <citation type="journal article" date="2011" name="Proc. Natl. Acad. Sci. U.S.A.">
        <title>Evolutionary erosion of yeast sex chromosomes by mating-type switching accidents.</title>
        <authorList>
            <person name="Gordon J.L."/>
            <person name="Armisen D."/>
            <person name="Proux-Wera E."/>
            <person name="Oheigeartaigh S.S."/>
            <person name="Byrne K.P."/>
            <person name="Wolfe K.H."/>
        </authorList>
    </citation>
    <scope>NUCLEOTIDE SEQUENCE [LARGE SCALE GENOMIC DNA]</scope>
    <source>
        <strain evidence="16">ATCC 76901 / BCRC 22586 / CBS 4309 / NBRC 1992 / NRRL Y-12630</strain>
    </source>
</reference>
<dbReference type="FunCoup" id="G0V7U4">
    <property type="interactions" value="1369"/>
</dbReference>
<evidence type="ECO:0000313" key="15">
    <source>
        <dbReference type="EMBL" id="CCC67542.1"/>
    </source>
</evidence>
<dbReference type="Pfam" id="PF01602">
    <property type="entry name" value="Adaptin_N"/>
    <property type="match status" value="1"/>
</dbReference>
<keyword evidence="10 11" id="KW-0968">Cytoplasmic vesicle</keyword>
<dbReference type="InterPro" id="IPR002553">
    <property type="entry name" value="Clathrin/coatomer_adapt-like_N"/>
</dbReference>
<dbReference type="eggNOG" id="KOG1078">
    <property type="taxonomic scope" value="Eukaryota"/>
</dbReference>
<dbReference type="GO" id="GO:0005793">
    <property type="term" value="C:endoplasmic reticulum-Golgi intermediate compartment"/>
    <property type="evidence" value="ECO:0007669"/>
    <property type="project" value="TreeGrafter"/>
</dbReference>
<evidence type="ECO:0000256" key="2">
    <source>
        <dbReference type="ARBA" id="ARBA00010720"/>
    </source>
</evidence>
<dbReference type="InterPro" id="IPR037067">
    <property type="entry name" value="Coatomer_gsu_app_sf"/>
</dbReference>
<dbReference type="RefSeq" id="XP_003673923.1">
    <property type="nucleotide sequence ID" value="XM_003673875.1"/>
</dbReference>
<dbReference type="InterPro" id="IPR017106">
    <property type="entry name" value="Coatomer_gsu"/>
</dbReference>
<dbReference type="GeneID" id="96901021"/>
<sequence>MSAQTYKKKYEISPSGDLPDKMTIYQDCMNTFNESPVNAKRCRLLISRLLRLLANGDTFPQNEATALFFSISKLFQHQSDSLRQSVYLAIKELSGISEDVLMATSSIMKDVQNGSDLIKPNALRSLTYVLDESTAFSAERLLKSAVVSKNPSISSAALCTSYNLLPISDVTIKRFANETQEAIVDLKQFVLLDEASEFYPTSTFTTQYHALGLIYQLKRNDKMALLKLVNQFSSGNALKNQFAMVQLVKIVDDLIHRDTQLISNFETLLTSWLDSKYESVQLETAKLITSFATHHSHLVGNRLFSNAVSTLQTMLSTPRVTSRFAALRVLNRISMVSPEKIVVCNPELESLINDSNRNVSTYAITTLLKTGTAKNISSLISTITKFFHEVSDDFKIIIIDAVRTLSLNFPQEWKPILDFLTDVLKNSEGGFNYKNSIVEAIIEIVSFIPQAKELAMEQLCDFIEDCEFNEILVRVLHLLGKEGPHTSTPSLYVRHIYNRVVLENSIIRSAAVVALSKFALIKNNTPLAESVVGLLKRISDDEDDEVRDRATISLKFIDSAKKNPVGEELLHSKYTYDLSSLEKKLTSYMSSNSDAFKTPFDVTSIPKYTEDEVKAMELKKKQQSFNSSTEELGTKFTDEAEETGKRLDSATYHGANLDEHSKDLQSTKYIDELLSIEQFKEFGSLINSSKTFPLTETEAEFVVNGVKHLFKEHVVLQFNITNTLTDVALDNVAVVCSSEDQESSELKELFTIPVDRLLPSEESACYVAFKKPEGVVMESFLNNLTFTTRELNPDTKLPFDDDEGFQDEYEIDPLVLNAGDYIKSSFVGDFSASFDELPNENVAVYNVQESMSLQEVIDKLIVNTSCLALENTQYAQNETNQHTLKLFGKSALNGTKIALIVKIVKSKKGIALKAQGRGEDATLSSDLVNGLM</sequence>
<dbReference type="OrthoDB" id="1074925at2759"/>
<dbReference type="Proteomes" id="UP000001640">
    <property type="component" value="Chromosome 1"/>
</dbReference>
<dbReference type="Gene3D" id="2.60.40.1480">
    <property type="entry name" value="Coatomer, gamma subunit, appendage domain"/>
    <property type="match status" value="1"/>
</dbReference>
<comment type="subunit">
    <text evidence="11">Oligomeric complex.</text>
</comment>
<organism evidence="15 16">
    <name type="scientific">Naumovozyma castellii</name>
    <name type="common">Yeast</name>
    <name type="synonym">Saccharomyces castellii</name>
    <dbReference type="NCBI Taxonomy" id="27288"/>
    <lineage>
        <taxon>Eukaryota</taxon>
        <taxon>Fungi</taxon>
        <taxon>Dikarya</taxon>
        <taxon>Ascomycota</taxon>
        <taxon>Saccharomycotina</taxon>
        <taxon>Saccharomycetes</taxon>
        <taxon>Saccharomycetales</taxon>
        <taxon>Saccharomycetaceae</taxon>
        <taxon>Naumovozyma</taxon>
    </lineage>
</organism>
<reference key="2">
    <citation type="submission" date="2011-08" db="EMBL/GenBank/DDBJ databases">
        <title>Genome sequence of Naumovozyma castellii.</title>
        <authorList>
            <person name="Gordon J.L."/>
            <person name="Armisen D."/>
            <person name="Proux-Wera E."/>
            <person name="OhEigeartaigh S.S."/>
            <person name="Byrne K.P."/>
            <person name="Wolfe K.H."/>
        </authorList>
    </citation>
    <scope>NUCLEOTIDE SEQUENCE</scope>
    <source>
        <strain>Type strain:CBS 4309</strain>
    </source>
</reference>
<gene>
    <name evidence="15" type="primary">NCAS0A09840</name>
    <name evidence="15" type="ordered locus">NCAS_0A09840</name>
</gene>
<comment type="similarity">
    <text evidence="2 11">Belongs to the COPG family.</text>
</comment>
<dbReference type="GO" id="GO:0009306">
    <property type="term" value="P:protein secretion"/>
    <property type="evidence" value="ECO:0007669"/>
    <property type="project" value="TreeGrafter"/>
</dbReference>
<dbReference type="InterPro" id="IPR009028">
    <property type="entry name" value="Coatomer/calthrin_app_sub_C"/>
</dbReference>
<dbReference type="Gene3D" id="1.25.10.10">
    <property type="entry name" value="Leucine-rich Repeat Variant"/>
    <property type="match status" value="2"/>
</dbReference>
<evidence type="ECO:0000256" key="3">
    <source>
        <dbReference type="ARBA" id="ARBA00022448"/>
    </source>
</evidence>
<dbReference type="OMA" id="DFIEDCE"/>
<dbReference type="InterPro" id="IPR016024">
    <property type="entry name" value="ARM-type_fold"/>
</dbReference>
<dbReference type="PANTHER" id="PTHR10261:SF0">
    <property type="entry name" value="COATOMER SUBUNIT GAMMA-2"/>
    <property type="match status" value="1"/>
</dbReference>
<dbReference type="AlphaFoldDB" id="G0V7U4"/>
<dbReference type="InterPro" id="IPR013040">
    <property type="entry name" value="Coatomer_gsu_app_Ig-like_dom"/>
</dbReference>
<feature type="domain" description="Coatomer subunit gamma C-terminal" evidence="14">
    <location>
        <begin position="819"/>
        <end position="930"/>
    </location>
</feature>
<evidence type="ECO:0000256" key="7">
    <source>
        <dbReference type="ARBA" id="ARBA00022927"/>
    </source>
</evidence>
<keyword evidence="5" id="KW-0677">Repeat</keyword>
<feature type="domain" description="Coatomer gamma subunit appendage Ig-like subdomain" evidence="13">
    <location>
        <begin position="668"/>
        <end position="816"/>
    </location>
</feature>
<dbReference type="InterPro" id="IPR012295">
    <property type="entry name" value="TBP_dom_sf"/>
</dbReference>
<dbReference type="InParanoid" id="G0V7U4"/>
<feature type="domain" description="Clathrin/coatomer adaptor adaptin-like N-terminal" evidence="12">
    <location>
        <begin position="21"/>
        <end position="560"/>
    </location>
</feature>
<keyword evidence="7 11" id="KW-0653">Protein transport</keyword>
<keyword evidence="8 11" id="KW-0333">Golgi apparatus</keyword>
<dbReference type="PANTHER" id="PTHR10261">
    <property type="entry name" value="COATOMER SUBUNIT GAMMA"/>
    <property type="match status" value="1"/>
</dbReference>
<evidence type="ECO:0000256" key="1">
    <source>
        <dbReference type="ARBA" id="ARBA00004255"/>
    </source>
</evidence>
<dbReference type="Gene3D" id="3.30.310.10">
    <property type="entry name" value="TATA-Binding Protein"/>
    <property type="match status" value="1"/>
</dbReference>
<evidence type="ECO:0000256" key="5">
    <source>
        <dbReference type="ARBA" id="ARBA00022737"/>
    </source>
</evidence>
<dbReference type="STRING" id="1064592.G0V7U4"/>
<evidence type="ECO:0000256" key="9">
    <source>
        <dbReference type="ARBA" id="ARBA00023136"/>
    </source>
</evidence>
<keyword evidence="16" id="KW-1185">Reference proteome</keyword>
<dbReference type="GO" id="GO:0006886">
    <property type="term" value="P:intracellular protein transport"/>
    <property type="evidence" value="ECO:0007669"/>
    <property type="project" value="InterPro"/>
</dbReference>
<dbReference type="FunFam" id="2.60.40.1480:FF:000001">
    <property type="entry name" value="Coatomer subunit gamma"/>
    <property type="match status" value="1"/>
</dbReference>
<dbReference type="SUPFAM" id="SSF48371">
    <property type="entry name" value="ARM repeat"/>
    <property type="match status" value="1"/>
</dbReference>
<dbReference type="InterPro" id="IPR011989">
    <property type="entry name" value="ARM-like"/>
</dbReference>
<keyword evidence="3 11" id="KW-0813">Transport</keyword>
<dbReference type="FunFam" id="1.25.10.10:FF:000368">
    <property type="entry name" value="Coatomer subunit gamma"/>
    <property type="match status" value="1"/>
</dbReference>
<dbReference type="SUPFAM" id="SSF49348">
    <property type="entry name" value="Clathrin adaptor appendage domain"/>
    <property type="match status" value="1"/>
</dbReference>